<accession>A0AAV9HSW5</accession>
<proteinExistence type="predicted"/>
<gene>
    <name evidence="4" type="ORF">QBC42DRAFT_265630</name>
</gene>
<reference evidence="4" key="1">
    <citation type="journal article" date="2023" name="Mol. Phylogenet. Evol.">
        <title>Genome-scale phylogeny and comparative genomics of the fungal order Sordariales.</title>
        <authorList>
            <person name="Hensen N."/>
            <person name="Bonometti L."/>
            <person name="Westerberg I."/>
            <person name="Brannstrom I.O."/>
            <person name="Guillou S."/>
            <person name="Cros-Aarteil S."/>
            <person name="Calhoun S."/>
            <person name="Haridas S."/>
            <person name="Kuo A."/>
            <person name="Mondo S."/>
            <person name="Pangilinan J."/>
            <person name="Riley R."/>
            <person name="LaButti K."/>
            <person name="Andreopoulos B."/>
            <person name="Lipzen A."/>
            <person name="Chen C."/>
            <person name="Yan M."/>
            <person name="Daum C."/>
            <person name="Ng V."/>
            <person name="Clum A."/>
            <person name="Steindorff A."/>
            <person name="Ohm R.A."/>
            <person name="Martin F."/>
            <person name="Silar P."/>
            <person name="Natvig D.O."/>
            <person name="Lalanne C."/>
            <person name="Gautier V."/>
            <person name="Ament-Velasquez S.L."/>
            <person name="Kruys A."/>
            <person name="Hutchinson M.I."/>
            <person name="Powell A.J."/>
            <person name="Barry K."/>
            <person name="Miller A.N."/>
            <person name="Grigoriev I.V."/>
            <person name="Debuchy R."/>
            <person name="Gladieux P."/>
            <person name="Hiltunen Thoren M."/>
            <person name="Johannesson H."/>
        </authorList>
    </citation>
    <scope>NUCLEOTIDE SEQUENCE</scope>
    <source>
        <strain evidence="4">PSN324</strain>
    </source>
</reference>
<feature type="signal peptide" evidence="3">
    <location>
        <begin position="1"/>
        <end position="19"/>
    </location>
</feature>
<dbReference type="InterPro" id="IPR051477">
    <property type="entry name" value="Expansin_CellWall"/>
</dbReference>
<evidence type="ECO:0000256" key="3">
    <source>
        <dbReference type="SAM" id="SignalP"/>
    </source>
</evidence>
<sequence length="267" mass="27992">MKSSASIIAAGLLATVALAQPHAHHHHGHLHRKRHQEKRAVVTNLVYETVYHTVTVLIDESTTQVLSPTSAPASTTSSSLTSVTVSPGIFLEDTSSTEVESSTTSTSSEVVETPTPVVQLPPPPPPSVETPKVVPTPTPTPTPQPPVETPNPVDNGNSGGGAPASSHNGDLTYYAVGLGACGYDDTGKDHSENIVAVSHLLMGTQSNGNPYCGKTITVSNGVKTVQATVRDKCMGCAMEAIDGTEKMFVELFGSLDVGRGTVKWWFN</sequence>
<feature type="compositionally biased region" description="Low complexity" evidence="2">
    <location>
        <begin position="65"/>
        <end position="87"/>
    </location>
</feature>
<evidence type="ECO:0000313" key="5">
    <source>
        <dbReference type="Proteomes" id="UP001321749"/>
    </source>
</evidence>
<feature type="chain" id="PRO_5043575132" evidence="3">
    <location>
        <begin position="20"/>
        <end position="267"/>
    </location>
</feature>
<feature type="compositionally biased region" description="Pro residues" evidence="2">
    <location>
        <begin position="119"/>
        <end position="149"/>
    </location>
</feature>
<evidence type="ECO:0000256" key="2">
    <source>
        <dbReference type="SAM" id="MobiDB-lite"/>
    </source>
</evidence>
<dbReference type="EMBL" id="MU864959">
    <property type="protein sequence ID" value="KAK4463463.1"/>
    <property type="molecule type" value="Genomic_DNA"/>
</dbReference>
<dbReference type="PANTHER" id="PTHR31836">
    <property type="match status" value="1"/>
</dbReference>
<feature type="region of interest" description="Disordered" evidence="2">
    <location>
        <begin position="63"/>
        <end position="166"/>
    </location>
</feature>
<organism evidence="4 5">
    <name type="scientific">Cladorrhinum samala</name>
    <dbReference type="NCBI Taxonomy" id="585594"/>
    <lineage>
        <taxon>Eukaryota</taxon>
        <taxon>Fungi</taxon>
        <taxon>Dikarya</taxon>
        <taxon>Ascomycota</taxon>
        <taxon>Pezizomycotina</taxon>
        <taxon>Sordariomycetes</taxon>
        <taxon>Sordariomycetidae</taxon>
        <taxon>Sordariales</taxon>
        <taxon>Podosporaceae</taxon>
        <taxon>Cladorrhinum</taxon>
    </lineage>
</organism>
<dbReference type="PANTHER" id="PTHR31836:SF28">
    <property type="entry name" value="SRCR DOMAIN-CONTAINING PROTEIN-RELATED"/>
    <property type="match status" value="1"/>
</dbReference>
<keyword evidence="1 3" id="KW-0732">Signal</keyword>
<dbReference type="AlphaFoldDB" id="A0AAV9HSW5"/>
<name>A0AAV9HSW5_9PEZI</name>
<dbReference type="CDD" id="cd22191">
    <property type="entry name" value="DPBB_RlpA_EXP_N-like"/>
    <property type="match status" value="1"/>
</dbReference>
<evidence type="ECO:0000313" key="4">
    <source>
        <dbReference type="EMBL" id="KAK4463463.1"/>
    </source>
</evidence>
<keyword evidence="5" id="KW-1185">Reference proteome</keyword>
<feature type="compositionally biased region" description="Low complexity" evidence="2">
    <location>
        <begin position="94"/>
        <end position="118"/>
    </location>
</feature>
<comment type="caution">
    <text evidence="4">The sequence shown here is derived from an EMBL/GenBank/DDBJ whole genome shotgun (WGS) entry which is preliminary data.</text>
</comment>
<dbReference type="InterPro" id="IPR036908">
    <property type="entry name" value="RlpA-like_sf"/>
</dbReference>
<dbReference type="Gene3D" id="2.40.40.10">
    <property type="entry name" value="RlpA-like domain"/>
    <property type="match status" value="1"/>
</dbReference>
<dbReference type="SUPFAM" id="SSF50685">
    <property type="entry name" value="Barwin-like endoglucanases"/>
    <property type="match status" value="1"/>
</dbReference>
<evidence type="ECO:0000256" key="1">
    <source>
        <dbReference type="ARBA" id="ARBA00022729"/>
    </source>
</evidence>
<dbReference type="Proteomes" id="UP001321749">
    <property type="component" value="Unassembled WGS sequence"/>
</dbReference>
<protein>
    <submittedName>
        <fullName evidence="4">Allergen asp f7 protein</fullName>
    </submittedName>
</protein>
<reference evidence="4" key="2">
    <citation type="submission" date="2023-06" db="EMBL/GenBank/DDBJ databases">
        <authorList>
            <consortium name="Lawrence Berkeley National Laboratory"/>
            <person name="Mondo S.J."/>
            <person name="Hensen N."/>
            <person name="Bonometti L."/>
            <person name="Westerberg I."/>
            <person name="Brannstrom I.O."/>
            <person name="Guillou S."/>
            <person name="Cros-Aarteil S."/>
            <person name="Calhoun S."/>
            <person name="Haridas S."/>
            <person name="Kuo A."/>
            <person name="Pangilinan J."/>
            <person name="Riley R."/>
            <person name="Labutti K."/>
            <person name="Andreopoulos B."/>
            <person name="Lipzen A."/>
            <person name="Chen C."/>
            <person name="Yanf M."/>
            <person name="Daum C."/>
            <person name="Ng V."/>
            <person name="Clum A."/>
            <person name="Steindorff A."/>
            <person name="Ohm R."/>
            <person name="Martin F."/>
            <person name="Silar P."/>
            <person name="Natvig D."/>
            <person name="Lalanne C."/>
            <person name="Gautier V."/>
            <person name="Ament-Velasquez S.L."/>
            <person name="Kruys A."/>
            <person name="Hutchinson M.I."/>
            <person name="Powell A.J."/>
            <person name="Barry K."/>
            <person name="Miller A.N."/>
            <person name="Grigoriev I.V."/>
            <person name="Debuchy R."/>
            <person name="Gladieux P."/>
            <person name="Thoren M.H."/>
            <person name="Johannesson H."/>
        </authorList>
    </citation>
    <scope>NUCLEOTIDE SEQUENCE</scope>
    <source>
        <strain evidence="4">PSN324</strain>
    </source>
</reference>